<protein>
    <submittedName>
        <fullName evidence="8">MFS transporter</fullName>
    </submittedName>
</protein>
<dbReference type="PANTHER" id="PTHR23519">
    <property type="entry name" value="AUTOPHAGY-RELATED PROTEIN 22"/>
    <property type="match status" value="1"/>
</dbReference>
<dbReference type="Gene3D" id="1.20.1250.20">
    <property type="entry name" value="MFS general substrate transporter like domains"/>
    <property type="match status" value="1"/>
</dbReference>
<feature type="transmembrane region" description="Helical" evidence="6">
    <location>
        <begin position="421"/>
        <end position="440"/>
    </location>
</feature>
<feature type="transmembrane region" description="Helical" evidence="6">
    <location>
        <begin position="131"/>
        <end position="159"/>
    </location>
</feature>
<dbReference type="RefSeq" id="WP_344231886.1">
    <property type="nucleotide sequence ID" value="NZ_BAAAPH010000002.1"/>
</dbReference>
<evidence type="ECO:0000259" key="7">
    <source>
        <dbReference type="PROSITE" id="PS50850"/>
    </source>
</evidence>
<name>A0ABN2C5K5_9ACTN</name>
<feature type="transmembrane region" description="Helical" evidence="6">
    <location>
        <begin position="171"/>
        <end position="191"/>
    </location>
</feature>
<keyword evidence="2" id="KW-0813">Transport</keyword>
<feature type="transmembrane region" description="Helical" evidence="6">
    <location>
        <begin position="330"/>
        <end position="350"/>
    </location>
</feature>
<keyword evidence="4 6" id="KW-1133">Transmembrane helix</keyword>
<evidence type="ECO:0000256" key="6">
    <source>
        <dbReference type="SAM" id="Phobius"/>
    </source>
</evidence>
<evidence type="ECO:0000256" key="4">
    <source>
        <dbReference type="ARBA" id="ARBA00022989"/>
    </source>
</evidence>
<dbReference type="EMBL" id="BAAAPH010000002">
    <property type="protein sequence ID" value="GAA1553108.1"/>
    <property type="molecule type" value="Genomic_DNA"/>
</dbReference>
<feature type="transmembrane region" description="Helical" evidence="6">
    <location>
        <begin position="203"/>
        <end position="226"/>
    </location>
</feature>
<comment type="subcellular location">
    <subcellularLocation>
        <location evidence="1">Cell membrane</location>
        <topology evidence="1">Multi-pass membrane protein</topology>
    </subcellularLocation>
</comment>
<evidence type="ECO:0000256" key="3">
    <source>
        <dbReference type="ARBA" id="ARBA00022692"/>
    </source>
</evidence>
<dbReference type="Proteomes" id="UP001501705">
    <property type="component" value="Unassembled WGS sequence"/>
</dbReference>
<dbReference type="InterPro" id="IPR020846">
    <property type="entry name" value="MFS_dom"/>
</dbReference>
<gene>
    <name evidence="8" type="ORF">GCM10009804_07600</name>
</gene>
<feature type="transmembrane region" description="Helical" evidence="6">
    <location>
        <begin position="263"/>
        <end position="288"/>
    </location>
</feature>
<dbReference type="InterPro" id="IPR036259">
    <property type="entry name" value="MFS_trans_sf"/>
</dbReference>
<feature type="transmembrane region" description="Helical" evidence="6">
    <location>
        <begin position="300"/>
        <end position="318"/>
    </location>
</feature>
<dbReference type="PROSITE" id="PS50850">
    <property type="entry name" value="MFS"/>
    <property type="match status" value="1"/>
</dbReference>
<keyword evidence="3 6" id="KW-0812">Transmembrane</keyword>
<feature type="transmembrane region" description="Helical" evidence="6">
    <location>
        <begin position="76"/>
        <end position="95"/>
    </location>
</feature>
<comment type="caution">
    <text evidence="8">The sequence shown here is derived from an EMBL/GenBank/DDBJ whole genome shotgun (WGS) entry which is preliminary data.</text>
</comment>
<sequence>MTTPSPPAAAPAAPPSWRSARRARLGWYGYDWANSVFTTSVTSVFFGPYLTDAARAAAGPDGSVHPLGLSISAASYVPFVIGLSVFLQIFVLPTAAALTTRHHKGRLLGVLLLIGGGAATAMYTIGETDYLLGGALFVLATIALGGSITVCNTYLPVIAPPERQDRTSAEASAAGFLSAGLILVVDLIVYNSHDRLGLTESEAIRIIMMTAGLWWLVFGALSVMLLRGYGAPATTPATTPAAARIGSYRLLARALRDLRQYPAAGWFLVAFLLYFNGVQAVTGLVGTYAVEALRLELDQVIVAVLVVQFAAVVGTAALGRVAERYGGRAVLIGSVLFWCAVIITGGVLPAGWFGGFLALCVSAGLVVGGTYALSRSVFIRLVPADRVPEYVGIFETVNRCLGFLGPAAFGLVLQWTGNYRLAWLSILVFLVAGAVTLVAAPRPEVSHG</sequence>
<dbReference type="InterPro" id="IPR024671">
    <property type="entry name" value="Atg22-like"/>
</dbReference>
<keyword evidence="5 6" id="KW-0472">Membrane</keyword>
<dbReference type="SUPFAM" id="SSF103473">
    <property type="entry name" value="MFS general substrate transporter"/>
    <property type="match status" value="1"/>
</dbReference>
<accession>A0ABN2C5K5</accession>
<evidence type="ECO:0000256" key="1">
    <source>
        <dbReference type="ARBA" id="ARBA00004651"/>
    </source>
</evidence>
<feature type="domain" description="Major facilitator superfamily (MFS) profile" evidence="7">
    <location>
        <begin position="258"/>
        <end position="448"/>
    </location>
</feature>
<keyword evidence="9" id="KW-1185">Reference proteome</keyword>
<dbReference type="Pfam" id="PF11700">
    <property type="entry name" value="ATG22"/>
    <property type="match status" value="1"/>
</dbReference>
<evidence type="ECO:0000256" key="5">
    <source>
        <dbReference type="ARBA" id="ARBA00023136"/>
    </source>
</evidence>
<evidence type="ECO:0000313" key="8">
    <source>
        <dbReference type="EMBL" id="GAA1553108.1"/>
    </source>
</evidence>
<proteinExistence type="predicted"/>
<organism evidence="8 9">
    <name type="scientific">Kribbella hippodromi</name>
    <dbReference type="NCBI Taxonomy" id="434347"/>
    <lineage>
        <taxon>Bacteria</taxon>
        <taxon>Bacillati</taxon>
        <taxon>Actinomycetota</taxon>
        <taxon>Actinomycetes</taxon>
        <taxon>Propionibacteriales</taxon>
        <taxon>Kribbellaceae</taxon>
        <taxon>Kribbella</taxon>
    </lineage>
</organism>
<dbReference type="InterPro" id="IPR050495">
    <property type="entry name" value="ATG22/LtaA_families"/>
</dbReference>
<feature type="transmembrane region" description="Helical" evidence="6">
    <location>
        <begin position="356"/>
        <end position="378"/>
    </location>
</feature>
<dbReference type="PANTHER" id="PTHR23519:SF1">
    <property type="entry name" value="AUTOPHAGY-RELATED PROTEIN 22"/>
    <property type="match status" value="1"/>
</dbReference>
<feature type="transmembrane region" description="Helical" evidence="6">
    <location>
        <begin position="107"/>
        <end position="125"/>
    </location>
</feature>
<evidence type="ECO:0000313" key="9">
    <source>
        <dbReference type="Proteomes" id="UP001501705"/>
    </source>
</evidence>
<evidence type="ECO:0000256" key="2">
    <source>
        <dbReference type="ARBA" id="ARBA00022448"/>
    </source>
</evidence>
<reference evidence="8 9" key="1">
    <citation type="journal article" date="2019" name="Int. J. Syst. Evol. Microbiol.">
        <title>The Global Catalogue of Microorganisms (GCM) 10K type strain sequencing project: providing services to taxonomists for standard genome sequencing and annotation.</title>
        <authorList>
            <consortium name="The Broad Institute Genomics Platform"/>
            <consortium name="The Broad Institute Genome Sequencing Center for Infectious Disease"/>
            <person name="Wu L."/>
            <person name="Ma J."/>
        </authorList>
    </citation>
    <scope>NUCLEOTIDE SEQUENCE [LARGE SCALE GENOMIC DNA]</scope>
    <source>
        <strain evidence="8 9">JCM 15572</strain>
    </source>
</reference>